<dbReference type="CDD" id="cd01189">
    <property type="entry name" value="INT_ICEBs1_C_like"/>
    <property type="match status" value="1"/>
</dbReference>
<name>A0ABX2HDZ5_9FIRM</name>
<reference evidence="5 6" key="1">
    <citation type="journal article" date="2020" name="Cell Host Microbe">
        <title>Functional and Genomic Variation between Human-Derived Isolates of Lachnospiraceae Reveals Inter- and Intra-Species Diversity.</title>
        <authorList>
            <person name="Sorbara M.T."/>
            <person name="Littmann E.R."/>
            <person name="Fontana E."/>
            <person name="Moody T.U."/>
            <person name="Kohout C.E."/>
            <person name="Gjonbalaj M."/>
            <person name="Eaton V."/>
            <person name="Seok R."/>
            <person name="Leiner I.M."/>
            <person name="Pamer E.G."/>
        </authorList>
    </citation>
    <scope>NUCLEOTIDE SEQUENCE [LARGE SCALE GENOMIC DNA]</scope>
    <source>
        <strain evidence="5 6">MSK.17.74</strain>
    </source>
</reference>
<evidence type="ECO:0000256" key="3">
    <source>
        <dbReference type="ARBA" id="ARBA00023172"/>
    </source>
</evidence>
<evidence type="ECO:0000256" key="2">
    <source>
        <dbReference type="ARBA" id="ARBA00023125"/>
    </source>
</evidence>
<keyword evidence="2" id="KW-0238">DNA-binding</keyword>
<dbReference type="EMBL" id="JAAITS010000078">
    <property type="protein sequence ID" value="NSG87461.1"/>
    <property type="molecule type" value="Genomic_DNA"/>
</dbReference>
<evidence type="ECO:0000256" key="1">
    <source>
        <dbReference type="ARBA" id="ARBA00008857"/>
    </source>
</evidence>
<dbReference type="SUPFAM" id="SSF56349">
    <property type="entry name" value="DNA breaking-rejoining enzymes"/>
    <property type="match status" value="1"/>
</dbReference>
<protein>
    <submittedName>
        <fullName evidence="5">Site-specific integrase</fullName>
    </submittedName>
</protein>
<dbReference type="PANTHER" id="PTHR30349">
    <property type="entry name" value="PHAGE INTEGRASE-RELATED"/>
    <property type="match status" value="1"/>
</dbReference>
<comment type="caution">
    <text evidence="5">The sequence shown here is derived from an EMBL/GenBank/DDBJ whole genome shotgun (WGS) entry which is preliminary data.</text>
</comment>
<accession>A0ABX2HDZ5</accession>
<feature type="domain" description="Tyr recombinase" evidence="4">
    <location>
        <begin position="87"/>
        <end position="309"/>
    </location>
</feature>
<dbReference type="Gene3D" id="1.10.443.10">
    <property type="entry name" value="Intergrase catalytic core"/>
    <property type="match status" value="1"/>
</dbReference>
<gene>
    <name evidence="5" type="ORF">G5B17_19095</name>
</gene>
<dbReference type="PROSITE" id="PS51898">
    <property type="entry name" value="TYR_RECOMBINASE"/>
    <property type="match status" value="1"/>
</dbReference>
<proteinExistence type="inferred from homology"/>
<evidence type="ECO:0000259" key="4">
    <source>
        <dbReference type="PROSITE" id="PS51898"/>
    </source>
</evidence>
<dbReference type="InterPro" id="IPR011010">
    <property type="entry name" value="DNA_brk_join_enz"/>
</dbReference>
<evidence type="ECO:0000313" key="5">
    <source>
        <dbReference type="EMBL" id="NSG87461.1"/>
    </source>
</evidence>
<dbReference type="PANTHER" id="PTHR30349:SF41">
    <property type="entry name" value="INTEGRASE_RECOMBINASE PROTEIN MJ0367-RELATED"/>
    <property type="match status" value="1"/>
</dbReference>
<dbReference type="InterPro" id="IPR002104">
    <property type="entry name" value="Integrase_catalytic"/>
</dbReference>
<dbReference type="Pfam" id="PF00589">
    <property type="entry name" value="Phage_integrase"/>
    <property type="match status" value="1"/>
</dbReference>
<dbReference type="Proteomes" id="UP001644719">
    <property type="component" value="Unassembled WGS sequence"/>
</dbReference>
<sequence length="346" mass="40532">MSNRTESSFKERFWNSSIKIHRPLVISFLVRNPLQSNARGLKIATIDNIHTVIHQILQLAVEDNYIRRNISDNLLKELKSSHHYEDSHRRALTLPEQELFMEFLSKENSQYYHWLPIFTVMLGTGMRVGEITGLRWNDIDLKSGIIDVNHTLVYYKHRDENGCYFDIHSPKTKAGVRQIPMTEEVKNAFLLEKKMQELAGIQSKVTIDGYHNFIFVNRFGNVQNQGTLNRALRRIIRDCNDKQLLKEKNNPVLLPNFSCHSLRHTFTTRLVEAGVDIKVIQNLCGHSRSDVTLDIYTTVTKELKQAEFDDFQKKLKEKKQEWKNRQEKDARFSSGVVEKILLHKQW</sequence>
<dbReference type="InterPro" id="IPR050090">
    <property type="entry name" value="Tyrosine_recombinase_XerCD"/>
</dbReference>
<keyword evidence="6" id="KW-1185">Reference proteome</keyword>
<comment type="similarity">
    <text evidence="1">Belongs to the 'phage' integrase family.</text>
</comment>
<organism evidence="5 6">
    <name type="scientific">Blautia faecis</name>
    <dbReference type="NCBI Taxonomy" id="871665"/>
    <lineage>
        <taxon>Bacteria</taxon>
        <taxon>Bacillati</taxon>
        <taxon>Bacillota</taxon>
        <taxon>Clostridia</taxon>
        <taxon>Lachnospirales</taxon>
        <taxon>Lachnospiraceae</taxon>
        <taxon>Blautia</taxon>
    </lineage>
</organism>
<keyword evidence="3" id="KW-0233">DNA recombination</keyword>
<dbReference type="InterPro" id="IPR013762">
    <property type="entry name" value="Integrase-like_cat_sf"/>
</dbReference>
<evidence type="ECO:0000313" key="6">
    <source>
        <dbReference type="Proteomes" id="UP001644719"/>
    </source>
</evidence>